<dbReference type="Gene3D" id="3.30.420.10">
    <property type="entry name" value="Ribonuclease H-like superfamily/Ribonuclease H"/>
    <property type="match status" value="1"/>
</dbReference>
<dbReference type="GO" id="GO:0003676">
    <property type="term" value="F:nucleic acid binding"/>
    <property type="evidence" value="ECO:0007669"/>
    <property type="project" value="InterPro"/>
</dbReference>
<gene>
    <name evidence="1" type="primary">Acey_s0136.g1989</name>
    <name evidence="1" type="ORF">Y032_0136g1989</name>
</gene>
<keyword evidence="2" id="KW-1185">Reference proteome</keyword>
<sequence length="79" mass="9197">MDWPACSPDYNQVENIWGLIDRQVYRNNKQYNTVGSLKTAILEAWDEIDDDTILNLVGSMPHRIFEIIRNNVDQSIINC</sequence>
<protein>
    <recommendedName>
        <fullName evidence="3">Tc1-like transposase DDE domain-containing protein</fullName>
    </recommendedName>
</protein>
<proteinExistence type="predicted"/>
<evidence type="ECO:0000313" key="2">
    <source>
        <dbReference type="Proteomes" id="UP000024635"/>
    </source>
</evidence>
<reference evidence="2" key="1">
    <citation type="journal article" date="2015" name="Nat. Genet.">
        <title>The genome and transcriptome of the zoonotic hookworm Ancylostoma ceylanicum identify infection-specific gene families.</title>
        <authorList>
            <person name="Schwarz E.M."/>
            <person name="Hu Y."/>
            <person name="Antoshechkin I."/>
            <person name="Miller M.M."/>
            <person name="Sternberg P.W."/>
            <person name="Aroian R.V."/>
        </authorList>
    </citation>
    <scope>NUCLEOTIDE SEQUENCE</scope>
    <source>
        <strain evidence="2">HY135</strain>
    </source>
</reference>
<dbReference type="EMBL" id="JARK01001472">
    <property type="protein sequence ID" value="EYB97901.1"/>
    <property type="molecule type" value="Genomic_DNA"/>
</dbReference>
<dbReference type="OrthoDB" id="106945at2759"/>
<name>A0A016T5J2_9BILA</name>
<dbReference type="InterPro" id="IPR036397">
    <property type="entry name" value="RNaseH_sf"/>
</dbReference>
<accession>A0A016T5J2</accession>
<evidence type="ECO:0000313" key="1">
    <source>
        <dbReference type="EMBL" id="EYB97901.1"/>
    </source>
</evidence>
<comment type="caution">
    <text evidence="1">The sequence shown here is derived from an EMBL/GenBank/DDBJ whole genome shotgun (WGS) entry which is preliminary data.</text>
</comment>
<dbReference type="STRING" id="53326.A0A016T5J2"/>
<evidence type="ECO:0008006" key="3">
    <source>
        <dbReference type="Google" id="ProtNLM"/>
    </source>
</evidence>
<organism evidence="1 2">
    <name type="scientific">Ancylostoma ceylanicum</name>
    <dbReference type="NCBI Taxonomy" id="53326"/>
    <lineage>
        <taxon>Eukaryota</taxon>
        <taxon>Metazoa</taxon>
        <taxon>Ecdysozoa</taxon>
        <taxon>Nematoda</taxon>
        <taxon>Chromadorea</taxon>
        <taxon>Rhabditida</taxon>
        <taxon>Rhabditina</taxon>
        <taxon>Rhabditomorpha</taxon>
        <taxon>Strongyloidea</taxon>
        <taxon>Ancylostomatidae</taxon>
        <taxon>Ancylostomatinae</taxon>
        <taxon>Ancylostoma</taxon>
    </lineage>
</organism>
<dbReference type="Proteomes" id="UP000024635">
    <property type="component" value="Unassembled WGS sequence"/>
</dbReference>
<dbReference type="AlphaFoldDB" id="A0A016T5J2"/>